<organism evidence="1 2">
    <name type="scientific">Emticicia aquatica</name>
    <dbReference type="NCBI Taxonomy" id="1681835"/>
    <lineage>
        <taxon>Bacteria</taxon>
        <taxon>Pseudomonadati</taxon>
        <taxon>Bacteroidota</taxon>
        <taxon>Cytophagia</taxon>
        <taxon>Cytophagales</taxon>
        <taxon>Leadbetterellaceae</taxon>
        <taxon>Emticicia</taxon>
    </lineage>
</organism>
<accession>A0ABM9AMR4</accession>
<proteinExistence type="predicted"/>
<evidence type="ECO:0000313" key="1">
    <source>
        <dbReference type="EMBL" id="CAH0995095.1"/>
    </source>
</evidence>
<dbReference type="Proteomes" id="UP000837932">
    <property type="component" value="Unassembled WGS sequence"/>
</dbReference>
<dbReference type="EMBL" id="CAKLPY010000001">
    <property type="protein sequence ID" value="CAH0995095.1"/>
    <property type="molecule type" value="Genomic_DNA"/>
</dbReference>
<sequence>MNLYLKFDKNNWYDFGADDLSSVFPITKKKEEIMKQWINEALTTIARFSEPFGSF</sequence>
<protein>
    <submittedName>
        <fullName evidence="1">Uncharacterized protein</fullName>
    </submittedName>
</protein>
<evidence type="ECO:0000313" key="2">
    <source>
        <dbReference type="Proteomes" id="UP000837932"/>
    </source>
</evidence>
<keyword evidence="2" id="KW-1185">Reference proteome</keyword>
<name>A0ABM9AMR4_9BACT</name>
<dbReference type="RefSeq" id="WP_238805427.1">
    <property type="nucleotide sequence ID" value="NZ_CAKLPY010000001.1"/>
</dbReference>
<reference evidence="1" key="1">
    <citation type="submission" date="2021-12" db="EMBL/GenBank/DDBJ databases">
        <authorList>
            <person name="Rodrigo-Torres L."/>
            <person name="Arahal R. D."/>
            <person name="Lucena T."/>
        </authorList>
    </citation>
    <scope>NUCLEOTIDE SEQUENCE</scope>
    <source>
        <strain evidence="1">CECT 8858</strain>
    </source>
</reference>
<gene>
    <name evidence="1" type="ORF">EMA8858_01215</name>
</gene>
<comment type="caution">
    <text evidence="1">The sequence shown here is derived from an EMBL/GenBank/DDBJ whole genome shotgun (WGS) entry which is preliminary data.</text>
</comment>